<organism evidence="1 2">
    <name type="scientific">Kordia algicida OT-1</name>
    <dbReference type="NCBI Taxonomy" id="391587"/>
    <lineage>
        <taxon>Bacteria</taxon>
        <taxon>Pseudomonadati</taxon>
        <taxon>Bacteroidota</taxon>
        <taxon>Flavobacteriia</taxon>
        <taxon>Flavobacteriales</taxon>
        <taxon>Flavobacteriaceae</taxon>
        <taxon>Kordia</taxon>
    </lineage>
</organism>
<comment type="caution">
    <text evidence="1">The sequence shown here is derived from an EMBL/GenBank/DDBJ whole genome shotgun (WGS) entry which is preliminary data.</text>
</comment>
<dbReference type="RefSeq" id="WP_007096586.1">
    <property type="nucleotide sequence ID" value="NZ_CP142125.1"/>
</dbReference>
<evidence type="ECO:0000313" key="1">
    <source>
        <dbReference type="EMBL" id="EDP97538.1"/>
    </source>
</evidence>
<keyword evidence="2" id="KW-1185">Reference proteome</keyword>
<evidence type="ECO:0000313" key="2">
    <source>
        <dbReference type="Proteomes" id="UP000002945"/>
    </source>
</evidence>
<name>A9DPW4_9FLAO</name>
<dbReference type="EMBL" id="ABIB01000002">
    <property type="protein sequence ID" value="EDP97538.1"/>
    <property type="molecule type" value="Genomic_DNA"/>
</dbReference>
<dbReference type="STRING" id="391587.KAOT1_20287"/>
<protein>
    <submittedName>
        <fullName evidence="1">Uncharacterized protein</fullName>
    </submittedName>
</protein>
<dbReference type="Proteomes" id="UP000002945">
    <property type="component" value="Unassembled WGS sequence"/>
</dbReference>
<dbReference type="AlphaFoldDB" id="A9DPW4"/>
<sequence length="204" mass="23563">MYKIKFIILLICVQISFVQCQTKEEVLTYEVTPEFAKKIDKPEVHFTVDIPKSLKFDKPVEGKKTYSYGMIQEVGKDSIVTEMYSFGYITMNGMSLEKDGKTFITQIRDMLKSGGYEIEEDKIGIQEFDGKKYLSLQAIGTMKEGLSNEFVGRYFFNVIAKPNPHSDTHIIMLMAAKDDQLSNYEDFKDKLTISKVWQSFTYLK</sequence>
<dbReference type="HOGENOM" id="CLU_1341794_0_0_10"/>
<reference evidence="1 2" key="1">
    <citation type="journal article" date="2011" name="J. Bacteriol.">
        <title>Genome sequence of the algicidal bacterium Kordia algicida OT-1.</title>
        <authorList>
            <person name="Lee H.S."/>
            <person name="Kang S.G."/>
            <person name="Kwon K.K."/>
            <person name="Lee J.H."/>
            <person name="Kim S.J."/>
        </authorList>
    </citation>
    <scope>NUCLEOTIDE SEQUENCE [LARGE SCALE GENOMIC DNA]</scope>
    <source>
        <strain evidence="1 2">OT-1</strain>
    </source>
</reference>
<dbReference type="OrthoDB" id="1429969at2"/>
<accession>A9DPW4</accession>
<dbReference type="eggNOG" id="ENOG502ZQE2">
    <property type="taxonomic scope" value="Bacteria"/>
</dbReference>
<proteinExistence type="predicted"/>
<gene>
    <name evidence="1" type="ORF">KAOT1_20287</name>
</gene>